<dbReference type="Gene3D" id="3.40.33.10">
    <property type="entry name" value="CAP"/>
    <property type="match status" value="1"/>
</dbReference>
<evidence type="ECO:0000256" key="1">
    <source>
        <dbReference type="SAM" id="MobiDB-lite"/>
    </source>
</evidence>
<reference evidence="2" key="1">
    <citation type="submission" date="2022-01" db="EMBL/GenBank/DDBJ databases">
        <title>Collection of gut derived symbiotic bacterial strains cultured from healthy donors.</title>
        <authorList>
            <person name="Lin H."/>
            <person name="Kohout C."/>
            <person name="Waligurski E."/>
            <person name="Pamer E.G."/>
        </authorList>
    </citation>
    <scope>NUCLEOTIDE SEQUENCE</scope>
    <source>
        <strain evidence="2">DFI.5.49</strain>
    </source>
</reference>
<accession>A0AAE3EZP1</accession>
<name>A0AAE3EZP1_9FIRM</name>
<feature type="compositionally biased region" description="Polar residues" evidence="1">
    <location>
        <begin position="225"/>
        <end position="244"/>
    </location>
</feature>
<dbReference type="AlphaFoldDB" id="A0AAE3EZP1"/>
<dbReference type="CDD" id="cd05379">
    <property type="entry name" value="CAP_bacterial"/>
    <property type="match status" value="1"/>
</dbReference>
<proteinExistence type="predicted"/>
<dbReference type="RefSeq" id="WP_238032725.1">
    <property type="nucleotide sequence ID" value="NZ_JAKNFS010000002.1"/>
</dbReference>
<dbReference type="EMBL" id="JAKNFS010000002">
    <property type="protein sequence ID" value="MCG4764184.1"/>
    <property type="molecule type" value="Genomic_DNA"/>
</dbReference>
<feature type="region of interest" description="Disordered" evidence="1">
    <location>
        <begin position="200"/>
        <end position="266"/>
    </location>
</feature>
<dbReference type="Proteomes" id="UP001199915">
    <property type="component" value="Unassembled WGS sequence"/>
</dbReference>
<evidence type="ECO:0000313" key="3">
    <source>
        <dbReference type="Proteomes" id="UP001199915"/>
    </source>
</evidence>
<gene>
    <name evidence="2" type="ORF">L0N21_01405</name>
</gene>
<protein>
    <submittedName>
        <fullName evidence="2">CAP domain-containing protein</fullName>
    </submittedName>
</protein>
<feature type="compositionally biased region" description="Polar residues" evidence="1">
    <location>
        <begin position="206"/>
        <end position="215"/>
    </location>
</feature>
<dbReference type="InterPro" id="IPR035940">
    <property type="entry name" value="CAP_sf"/>
</dbReference>
<comment type="caution">
    <text evidence="2">The sequence shown here is derived from an EMBL/GenBank/DDBJ whole genome shotgun (WGS) entry which is preliminary data.</text>
</comment>
<organism evidence="2 3">
    <name type="scientific">Fusicatenibacter saccharivorans</name>
    <dbReference type="NCBI Taxonomy" id="1150298"/>
    <lineage>
        <taxon>Bacteria</taxon>
        <taxon>Bacillati</taxon>
        <taxon>Bacillota</taxon>
        <taxon>Clostridia</taxon>
        <taxon>Lachnospirales</taxon>
        <taxon>Lachnospiraceae</taxon>
        <taxon>Fusicatenibacter</taxon>
    </lineage>
</organism>
<sequence>MKKLFFTFITLLIVFFSAWGIKLRMPINRPNNVQGEQQVAWYETRYTAPTAEEEWTLDPEIPVNYLPVAGEDEVYMVLDDSGNIVGYRHRTQQEDGSWLWTDIEDPNAEHYEKVDGLDHVYKVTDKDGNSSYQQYVRNEDGSYAYVPVNENGVPLDDGADATTIDTTHYVHKSGNVYGLYNDNGVLTGYRERVKDGENYVWKVTDPPQSSTSDLQEWSEAKKDNANQGDLSADSSDGTQSSENNGVIVGGSGAESSQIDNGDGTYTKTETNVSTKTEDGYCITYKTTVTSVYDTNGTLISTQKDGPYEVSREKLNVSEDPSAASAADTIDAEVARVSGKVSYDTTKAAELLAKLNADRASAGLGQLQMNTNSLTYKLAVLKAADMAIYDYSSDDSPLYGTLSEMAQKYGGNGDDISENVWKVSVKSADEIDAKFQSNEGSRDLRMSTGYTQVGIAIVEKNNQDYIAEVYLE</sequence>
<feature type="compositionally biased region" description="Polar residues" evidence="1">
    <location>
        <begin position="253"/>
        <end position="266"/>
    </location>
</feature>
<evidence type="ECO:0000313" key="2">
    <source>
        <dbReference type="EMBL" id="MCG4764184.1"/>
    </source>
</evidence>